<organism evidence="2 3">
    <name type="scientific">Stieleria varia</name>
    <dbReference type="NCBI Taxonomy" id="2528005"/>
    <lineage>
        <taxon>Bacteria</taxon>
        <taxon>Pseudomonadati</taxon>
        <taxon>Planctomycetota</taxon>
        <taxon>Planctomycetia</taxon>
        <taxon>Pirellulales</taxon>
        <taxon>Pirellulaceae</taxon>
        <taxon>Stieleria</taxon>
    </lineage>
</organism>
<evidence type="ECO:0000313" key="2">
    <source>
        <dbReference type="EMBL" id="TWU04318.1"/>
    </source>
</evidence>
<protein>
    <recommendedName>
        <fullName evidence="4">Recombinase</fullName>
    </recommendedName>
</protein>
<evidence type="ECO:0000256" key="1">
    <source>
        <dbReference type="SAM" id="MobiDB-lite"/>
    </source>
</evidence>
<name>A0A5C6AXG4_9BACT</name>
<evidence type="ECO:0008006" key="4">
    <source>
        <dbReference type="Google" id="ProtNLM"/>
    </source>
</evidence>
<dbReference type="AlphaFoldDB" id="A0A5C6AXG4"/>
<dbReference type="Proteomes" id="UP000320176">
    <property type="component" value="Unassembled WGS sequence"/>
</dbReference>
<dbReference type="RefSeq" id="WP_146519757.1">
    <property type="nucleotide sequence ID" value="NZ_SJPN01000003.1"/>
</dbReference>
<dbReference type="EMBL" id="SJPN01000003">
    <property type="protein sequence ID" value="TWU04318.1"/>
    <property type="molecule type" value="Genomic_DNA"/>
</dbReference>
<dbReference type="OrthoDB" id="244546at2"/>
<keyword evidence="3" id="KW-1185">Reference proteome</keyword>
<accession>A0A5C6AXG4</accession>
<proteinExistence type="predicted"/>
<comment type="caution">
    <text evidence="2">The sequence shown here is derived from an EMBL/GenBank/DDBJ whole genome shotgun (WGS) entry which is preliminary data.</text>
</comment>
<evidence type="ECO:0000313" key="3">
    <source>
        <dbReference type="Proteomes" id="UP000320176"/>
    </source>
</evidence>
<gene>
    <name evidence="2" type="ORF">Pla52n_23580</name>
</gene>
<sequence>MICAEVARKSYAAVDPENRLVAKELERRWEEALREQEQLTIEYDRFQTSTPAKLSDNERQEIKSLSECLPQLWIAETTTAEDRCEIARLLIDEVVINVEGDSERVDVDIHWKGGFGSHHAMRRPVQTYEQLSYYDELLSRIKALLDEGKTLGSIANLLNAEGYQPPKRSSLFSAGILARFLRDRGIRTGPLPKSVTEERHLRRDEWWLSDLAAALSMPIATLHRWQRVGWVTSHKVAATGRWSIYADAEELSRLTQLRTQRRGWPDPYPRALITPKPNPNSDSAGE</sequence>
<reference evidence="2 3" key="1">
    <citation type="submission" date="2019-02" db="EMBL/GenBank/DDBJ databases">
        <title>Deep-cultivation of Planctomycetes and their phenomic and genomic characterization uncovers novel biology.</title>
        <authorList>
            <person name="Wiegand S."/>
            <person name="Jogler M."/>
            <person name="Boedeker C."/>
            <person name="Pinto D."/>
            <person name="Vollmers J."/>
            <person name="Rivas-Marin E."/>
            <person name="Kohn T."/>
            <person name="Peeters S.H."/>
            <person name="Heuer A."/>
            <person name="Rast P."/>
            <person name="Oberbeckmann S."/>
            <person name="Bunk B."/>
            <person name="Jeske O."/>
            <person name="Meyerdierks A."/>
            <person name="Storesund J.E."/>
            <person name="Kallscheuer N."/>
            <person name="Luecker S."/>
            <person name="Lage O.M."/>
            <person name="Pohl T."/>
            <person name="Merkel B.J."/>
            <person name="Hornburger P."/>
            <person name="Mueller R.-W."/>
            <person name="Bruemmer F."/>
            <person name="Labrenz M."/>
            <person name="Spormann A.M."/>
            <person name="Op Den Camp H."/>
            <person name="Overmann J."/>
            <person name="Amann R."/>
            <person name="Jetten M.S.M."/>
            <person name="Mascher T."/>
            <person name="Medema M.H."/>
            <person name="Devos D.P."/>
            <person name="Kaster A.-K."/>
            <person name="Ovreas L."/>
            <person name="Rohde M."/>
            <person name="Galperin M.Y."/>
            <person name="Jogler C."/>
        </authorList>
    </citation>
    <scope>NUCLEOTIDE SEQUENCE [LARGE SCALE GENOMIC DNA]</scope>
    <source>
        <strain evidence="2 3">Pla52n</strain>
    </source>
</reference>
<feature type="region of interest" description="Disordered" evidence="1">
    <location>
        <begin position="262"/>
        <end position="286"/>
    </location>
</feature>